<evidence type="ECO:0000256" key="10">
    <source>
        <dbReference type="RuleBase" id="RU004181"/>
    </source>
</evidence>
<feature type="region of interest" description="Disordered" evidence="11">
    <location>
        <begin position="1"/>
        <end position="29"/>
    </location>
</feature>
<proteinExistence type="inferred from homology"/>
<reference evidence="12" key="1">
    <citation type="submission" date="2020-08" db="EMBL/GenBank/DDBJ databases">
        <title>Whole genome shotgun sequence of Polymorphospora rubra NBRC 101157.</title>
        <authorList>
            <person name="Komaki H."/>
            <person name="Tamura T."/>
        </authorList>
    </citation>
    <scope>NUCLEOTIDE SEQUENCE</scope>
    <source>
        <strain evidence="12">NBRC 101157</strain>
    </source>
</reference>
<dbReference type="PRINTS" id="PR00781">
    <property type="entry name" value="LIPOSIGPTASE"/>
</dbReference>
<dbReference type="GO" id="GO:0006508">
    <property type="term" value="P:proteolysis"/>
    <property type="evidence" value="ECO:0007669"/>
    <property type="project" value="UniProtKB-KW"/>
</dbReference>
<keyword evidence="6 9" id="KW-0378">Hydrolase</keyword>
<gene>
    <name evidence="9" type="primary">lspA</name>
    <name evidence="12" type="ORF">Prubr_69450</name>
</gene>
<feature type="transmembrane region" description="Helical" evidence="9">
    <location>
        <begin position="100"/>
        <end position="120"/>
    </location>
</feature>
<dbReference type="PANTHER" id="PTHR33695:SF1">
    <property type="entry name" value="LIPOPROTEIN SIGNAL PEPTIDASE"/>
    <property type="match status" value="1"/>
</dbReference>
<protein>
    <recommendedName>
        <fullName evidence="9">Lipoprotein signal peptidase</fullName>
        <ecNumber evidence="9">3.4.23.36</ecNumber>
    </recommendedName>
    <alternativeName>
        <fullName evidence="9">Prolipoprotein signal peptidase</fullName>
    </alternativeName>
    <alternativeName>
        <fullName evidence="9">Signal peptidase II</fullName>
        <shortName evidence="9">SPase II</shortName>
    </alternativeName>
</protein>
<keyword evidence="7 9" id="KW-1133">Transmembrane helix</keyword>
<dbReference type="AlphaFoldDB" id="A0A810NC50"/>
<dbReference type="EC" id="3.4.23.36" evidence="9"/>
<feature type="compositionally biased region" description="Low complexity" evidence="11">
    <location>
        <begin position="11"/>
        <end position="29"/>
    </location>
</feature>
<evidence type="ECO:0000256" key="5">
    <source>
        <dbReference type="ARBA" id="ARBA00022750"/>
    </source>
</evidence>
<evidence type="ECO:0000256" key="11">
    <source>
        <dbReference type="SAM" id="MobiDB-lite"/>
    </source>
</evidence>
<feature type="compositionally biased region" description="Basic and acidic residues" evidence="11">
    <location>
        <begin position="1"/>
        <end position="10"/>
    </location>
</feature>
<name>A0A810NC50_9ACTN</name>
<keyword evidence="2 9" id="KW-1003">Cell membrane</keyword>
<dbReference type="RefSeq" id="WP_212819506.1">
    <property type="nucleotide sequence ID" value="NZ_AP023359.1"/>
</dbReference>
<evidence type="ECO:0000256" key="9">
    <source>
        <dbReference type="HAMAP-Rule" id="MF_00161"/>
    </source>
</evidence>
<keyword evidence="3 9" id="KW-0645">Protease</keyword>
<keyword evidence="13" id="KW-1185">Reference proteome</keyword>
<comment type="catalytic activity">
    <reaction evidence="9">
        <text>Release of signal peptides from bacterial membrane prolipoproteins. Hydrolyzes -Xaa-Yaa-Zaa-|-(S,diacylglyceryl)Cys-, in which Xaa is hydrophobic (preferably Leu), and Yaa (Ala or Ser) and Zaa (Gly or Ala) have small, neutral side chains.</text>
        <dbReference type="EC" id="3.4.23.36"/>
    </reaction>
</comment>
<evidence type="ECO:0000256" key="2">
    <source>
        <dbReference type="ARBA" id="ARBA00022475"/>
    </source>
</evidence>
<evidence type="ECO:0000256" key="6">
    <source>
        <dbReference type="ARBA" id="ARBA00022801"/>
    </source>
</evidence>
<evidence type="ECO:0000256" key="8">
    <source>
        <dbReference type="ARBA" id="ARBA00023136"/>
    </source>
</evidence>
<keyword evidence="5 9" id="KW-0064">Aspartyl protease</keyword>
<sequence>MTDEQPKTDDAAPATGSAPAADEAGTAAGAGATATRVQRWTRHAPWIAALIAVTVITTDQLSKVWAEDSLTRGERTPLVGDALGIQLTYNPGAAFSIGSGATWIFTILTAVGVAAAAWYAWRVRSRVWAVCLGLVLGGATTHLLDRLLREPSFGQGHVVDFIAYFDWFIGNVADIAIFFGAIMFFLLTVIGRAMYPEPTETETAAAETSTA</sequence>
<dbReference type="EMBL" id="AP023359">
    <property type="protein sequence ID" value="BCJ69924.1"/>
    <property type="molecule type" value="Genomic_DNA"/>
</dbReference>
<dbReference type="GO" id="GO:0004190">
    <property type="term" value="F:aspartic-type endopeptidase activity"/>
    <property type="evidence" value="ECO:0007669"/>
    <property type="project" value="UniProtKB-UniRule"/>
</dbReference>
<evidence type="ECO:0000313" key="13">
    <source>
        <dbReference type="Proteomes" id="UP000680866"/>
    </source>
</evidence>
<organism evidence="12 13">
    <name type="scientific">Polymorphospora rubra</name>
    <dbReference type="NCBI Taxonomy" id="338584"/>
    <lineage>
        <taxon>Bacteria</taxon>
        <taxon>Bacillati</taxon>
        <taxon>Actinomycetota</taxon>
        <taxon>Actinomycetes</taxon>
        <taxon>Micromonosporales</taxon>
        <taxon>Micromonosporaceae</taxon>
        <taxon>Polymorphospora</taxon>
    </lineage>
</organism>
<dbReference type="HAMAP" id="MF_00161">
    <property type="entry name" value="LspA"/>
    <property type="match status" value="1"/>
</dbReference>
<evidence type="ECO:0000256" key="3">
    <source>
        <dbReference type="ARBA" id="ARBA00022670"/>
    </source>
</evidence>
<evidence type="ECO:0000313" key="12">
    <source>
        <dbReference type="EMBL" id="BCJ69924.1"/>
    </source>
</evidence>
<comment type="function">
    <text evidence="9">This protein specifically catalyzes the removal of signal peptides from prolipoproteins.</text>
</comment>
<feature type="transmembrane region" description="Helical" evidence="9">
    <location>
        <begin position="164"/>
        <end position="187"/>
    </location>
</feature>
<comment type="pathway">
    <text evidence="9">Protein modification; lipoprotein biosynthesis (signal peptide cleavage).</text>
</comment>
<dbReference type="Proteomes" id="UP000680866">
    <property type="component" value="Chromosome"/>
</dbReference>
<comment type="similarity">
    <text evidence="1 9 10">Belongs to the peptidase A8 family.</text>
</comment>
<dbReference type="Pfam" id="PF01252">
    <property type="entry name" value="Peptidase_A8"/>
    <property type="match status" value="1"/>
</dbReference>
<feature type="active site" evidence="9">
    <location>
        <position position="174"/>
    </location>
</feature>
<comment type="caution">
    <text evidence="9">Lacks conserved residue(s) required for the propagation of feature annotation.</text>
</comment>
<dbReference type="KEGG" id="pry:Prubr_69450"/>
<feature type="active site" evidence="9">
    <location>
        <position position="160"/>
    </location>
</feature>
<dbReference type="PANTHER" id="PTHR33695">
    <property type="entry name" value="LIPOPROTEIN SIGNAL PEPTIDASE"/>
    <property type="match status" value="1"/>
</dbReference>
<feature type="transmembrane region" description="Helical" evidence="9">
    <location>
        <begin position="127"/>
        <end position="144"/>
    </location>
</feature>
<dbReference type="GO" id="GO:0005886">
    <property type="term" value="C:plasma membrane"/>
    <property type="evidence" value="ECO:0007669"/>
    <property type="project" value="UniProtKB-SubCell"/>
</dbReference>
<dbReference type="InterPro" id="IPR001872">
    <property type="entry name" value="Peptidase_A8"/>
</dbReference>
<accession>A0A810NC50</accession>
<evidence type="ECO:0000256" key="7">
    <source>
        <dbReference type="ARBA" id="ARBA00022989"/>
    </source>
</evidence>
<keyword evidence="4 9" id="KW-0812">Transmembrane</keyword>
<evidence type="ECO:0000256" key="4">
    <source>
        <dbReference type="ARBA" id="ARBA00022692"/>
    </source>
</evidence>
<comment type="subcellular location">
    <subcellularLocation>
        <location evidence="9">Cell membrane</location>
        <topology evidence="9">Multi-pass membrane protein</topology>
    </subcellularLocation>
</comment>
<keyword evidence="8 9" id="KW-0472">Membrane</keyword>
<dbReference type="UniPathway" id="UPA00665"/>
<evidence type="ECO:0000256" key="1">
    <source>
        <dbReference type="ARBA" id="ARBA00006139"/>
    </source>
</evidence>